<dbReference type="GO" id="GO:0046872">
    <property type="term" value="F:metal ion binding"/>
    <property type="evidence" value="ECO:0007669"/>
    <property type="project" value="UniProtKB-KW"/>
</dbReference>
<sequence length="266" mass="30034">MLLCFTPLILTGCIYSTEVDASARISKPKQINKEARFSELKEIRVSYQDKKEYLQYQKKALIFHGPTVDKKVALTFDDGPDRHYTYEILAILKKEQVSATFFVVGKMAEIYPDVLKKMDQEGHIIGNHSYSHPLLTKRTNKQILAEVSRTDQAVAKAVGKKPILMRPPYGATNEMVLNTLINQQYKIINWSVDTQDWKGPSAHHIVATVKRQTGPGGIILQHNAGGEQLQATVDALPKMIKHLKANGYQFVTVDELLHIDAYRSSQ</sequence>
<dbReference type="PANTHER" id="PTHR10587">
    <property type="entry name" value="GLYCOSYL TRANSFERASE-RELATED"/>
    <property type="match status" value="1"/>
</dbReference>
<evidence type="ECO:0000313" key="4">
    <source>
        <dbReference type="EMBL" id="MBD1371740.1"/>
    </source>
</evidence>
<dbReference type="GO" id="GO:0005975">
    <property type="term" value="P:carbohydrate metabolic process"/>
    <property type="evidence" value="ECO:0007669"/>
    <property type="project" value="InterPro"/>
</dbReference>
<dbReference type="Proteomes" id="UP000661691">
    <property type="component" value="Unassembled WGS sequence"/>
</dbReference>
<dbReference type="GO" id="GO:0016020">
    <property type="term" value="C:membrane"/>
    <property type="evidence" value="ECO:0007669"/>
    <property type="project" value="TreeGrafter"/>
</dbReference>
<dbReference type="EMBL" id="JACXAH010000005">
    <property type="protein sequence ID" value="MBD1371740.1"/>
    <property type="molecule type" value="Genomic_DNA"/>
</dbReference>
<organism evidence="4 5">
    <name type="scientific">Polycladospora coralii</name>
    <dbReference type="NCBI Taxonomy" id="2771432"/>
    <lineage>
        <taxon>Bacteria</taxon>
        <taxon>Bacillati</taxon>
        <taxon>Bacillota</taxon>
        <taxon>Bacilli</taxon>
        <taxon>Bacillales</taxon>
        <taxon>Thermoactinomycetaceae</taxon>
        <taxon>Polycladospora</taxon>
    </lineage>
</organism>
<reference evidence="4" key="1">
    <citation type="submission" date="2020-09" db="EMBL/GenBank/DDBJ databases">
        <title>A novel bacterium of genus Hazenella, isolated from South China Sea.</title>
        <authorList>
            <person name="Huang H."/>
            <person name="Mo K."/>
            <person name="Hu Y."/>
        </authorList>
    </citation>
    <scope>NUCLEOTIDE SEQUENCE</scope>
    <source>
        <strain evidence="4">IB182357</strain>
    </source>
</reference>
<dbReference type="AlphaFoldDB" id="A0A926NA10"/>
<dbReference type="InterPro" id="IPR011330">
    <property type="entry name" value="Glyco_hydro/deAcase_b/a-brl"/>
</dbReference>
<dbReference type="CDD" id="cd10917">
    <property type="entry name" value="CE4_NodB_like_6s_7s"/>
    <property type="match status" value="1"/>
</dbReference>
<dbReference type="Gene3D" id="3.20.20.370">
    <property type="entry name" value="Glycoside hydrolase/deacetylase"/>
    <property type="match status" value="1"/>
</dbReference>
<dbReference type="PROSITE" id="PS51677">
    <property type="entry name" value="NODB"/>
    <property type="match status" value="1"/>
</dbReference>
<dbReference type="PANTHER" id="PTHR10587:SF133">
    <property type="entry name" value="CHITIN DEACETYLASE 1-RELATED"/>
    <property type="match status" value="1"/>
</dbReference>
<evidence type="ECO:0000256" key="2">
    <source>
        <dbReference type="ARBA" id="ARBA00022801"/>
    </source>
</evidence>
<keyword evidence="1" id="KW-0479">Metal-binding</keyword>
<feature type="domain" description="NodB homology" evidence="3">
    <location>
        <begin position="70"/>
        <end position="251"/>
    </location>
</feature>
<keyword evidence="2" id="KW-0378">Hydrolase</keyword>
<evidence type="ECO:0000313" key="5">
    <source>
        <dbReference type="Proteomes" id="UP000661691"/>
    </source>
</evidence>
<dbReference type="Pfam" id="PF01522">
    <property type="entry name" value="Polysacc_deac_1"/>
    <property type="match status" value="1"/>
</dbReference>
<evidence type="ECO:0000256" key="1">
    <source>
        <dbReference type="ARBA" id="ARBA00022723"/>
    </source>
</evidence>
<gene>
    <name evidence="4" type="ORF">IC620_05120</name>
</gene>
<name>A0A926NA10_9BACL</name>
<protein>
    <submittedName>
        <fullName evidence="4">Polysaccharide deacetylase family protein</fullName>
    </submittedName>
</protein>
<accession>A0A926NA10</accession>
<keyword evidence="5" id="KW-1185">Reference proteome</keyword>
<dbReference type="GO" id="GO:0016810">
    <property type="term" value="F:hydrolase activity, acting on carbon-nitrogen (but not peptide) bonds"/>
    <property type="evidence" value="ECO:0007669"/>
    <property type="project" value="InterPro"/>
</dbReference>
<comment type="caution">
    <text evidence="4">The sequence shown here is derived from an EMBL/GenBank/DDBJ whole genome shotgun (WGS) entry which is preliminary data.</text>
</comment>
<dbReference type="InterPro" id="IPR050248">
    <property type="entry name" value="Polysacc_deacetylase_ArnD"/>
</dbReference>
<dbReference type="SUPFAM" id="SSF88713">
    <property type="entry name" value="Glycoside hydrolase/deacetylase"/>
    <property type="match status" value="1"/>
</dbReference>
<evidence type="ECO:0000259" key="3">
    <source>
        <dbReference type="PROSITE" id="PS51677"/>
    </source>
</evidence>
<proteinExistence type="predicted"/>
<dbReference type="InterPro" id="IPR002509">
    <property type="entry name" value="NODB_dom"/>
</dbReference>